<sequence>MYSTYQDRQELEDELYQEDDGDSDASEANSELEFHLYSQLHYSSNAVEVQEQEDRGEEAQGQDSQQLAVTERTTDVDGEQEHTGESRPTSPDISKLLQDLRAKKKGEKRDKQKKEKSNPKGQRSAFFEEVIVIDSGPDVISISDGDTDDESVCALKGRDLPQMQTSTPASEGSQKRKRALSGPVMVDSSSSRSDSEESESKSDSSGDSSDSSDSECLENWMILGRGNQDGDRSISLNLEGGSDSDAGV</sequence>
<accession>A0ACB7FK31</accession>
<comment type="caution">
    <text evidence="1">The sequence shown here is derived from an EMBL/GenBank/DDBJ whole genome shotgun (WGS) entry which is preliminary data.</text>
</comment>
<dbReference type="EMBL" id="CM024789">
    <property type="protein sequence ID" value="KAG8014813.1"/>
    <property type="molecule type" value="Genomic_DNA"/>
</dbReference>
<protein>
    <submittedName>
        <fullName evidence="1">Zinc finger CCHC domain-containing protein 7</fullName>
    </submittedName>
</protein>
<evidence type="ECO:0000313" key="1">
    <source>
        <dbReference type="EMBL" id="KAG8014813.1"/>
    </source>
</evidence>
<reference evidence="1" key="1">
    <citation type="submission" date="2020-04" db="EMBL/GenBank/DDBJ databases">
        <title>A chromosome-scale assembly and high-density genetic map of the yellow drum (Nibea albiflora) genome.</title>
        <authorList>
            <person name="Xu D."/>
            <person name="Zhang W."/>
            <person name="Chen R."/>
            <person name="Tan P."/>
            <person name="Wang L."/>
            <person name="Song H."/>
            <person name="Tian L."/>
            <person name="Zhu Q."/>
            <person name="Wang B."/>
        </authorList>
    </citation>
    <scope>NUCLEOTIDE SEQUENCE</scope>
    <source>
        <strain evidence="1">ZJHYS-2018</strain>
    </source>
</reference>
<keyword evidence="2" id="KW-1185">Reference proteome</keyword>
<dbReference type="Proteomes" id="UP000805704">
    <property type="component" value="Chromosome 1"/>
</dbReference>
<gene>
    <name evidence="1" type="primary">ZCCHC7</name>
    <name evidence="1" type="ORF">GBF38_003465</name>
</gene>
<feature type="non-terminal residue" evidence="1">
    <location>
        <position position="248"/>
    </location>
</feature>
<evidence type="ECO:0000313" key="2">
    <source>
        <dbReference type="Proteomes" id="UP000805704"/>
    </source>
</evidence>
<proteinExistence type="predicted"/>
<name>A0ACB7FK31_NIBAL</name>
<organism evidence="1 2">
    <name type="scientific">Nibea albiflora</name>
    <name type="common">Yellow drum</name>
    <name type="synonym">Corvina albiflora</name>
    <dbReference type="NCBI Taxonomy" id="240163"/>
    <lineage>
        <taxon>Eukaryota</taxon>
        <taxon>Metazoa</taxon>
        <taxon>Chordata</taxon>
        <taxon>Craniata</taxon>
        <taxon>Vertebrata</taxon>
        <taxon>Euteleostomi</taxon>
        <taxon>Actinopterygii</taxon>
        <taxon>Neopterygii</taxon>
        <taxon>Teleostei</taxon>
        <taxon>Neoteleostei</taxon>
        <taxon>Acanthomorphata</taxon>
        <taxon>Eupercaria</taxon>
        <taxon>Sciaenidae</taxon>
        <taxon>Nibea</taxon>
    </lineage>
</organism>